<keyword evidence="6" id="KW-1185">Reference proteome</keyword>
<sequence length="92" mass="9827">MLTKEVTIRNASGFHIRPAQLFTEKATTFESKITVNFHKESGTAEADGKSILGLMTLGLEKGSVVTLSADGPDEREALESLVELVESGFGEG</sequence>
<dbReference type="AlphaFoldDB" id="A0A164AK65"/>
<gene>
    <name evidence="5" type="ORF">AV654_07295</name>
</gene>
<protein>
    <submittedName>
        <fullName evidence="5">Serine kinase</fullName>
    </submittedName>
</protein>
<evidence type="ECO:0000313" key="5">
    <source>
        <dbReference type="EMBL" id="KZE83987.1"/>
    </source>
</evidence>
<dbReference type="GO" id="GO:0005737">
    <property type="term" value="C:cytoplasm"/>
    <property type="evidence" value="ECO:0007669"/>
    <property type="project" value="UniProtKB-SubCell"/>
</dbReference>
<dbReference type="EMBL" id="LQRA01000013">
    <property type="protein sequence ID" value="KZE83987.1"/>
    <property type="molecule type" value="Genomic_DNA"/>
</dbReference>
<feature type="domain" description="HPr" evidence="4">
    <location>
        <begin position="1"/>
        <end position="92"/>
    </location>
</feature>
<dbReference type="InterPro" id="IPR000032">
    <property type="entry name" value="HPr-like"/>
</dbReference>
<dbReference type="SUPFAM" id="SSF55594">
    <property type="entry name" value="HPr-like"/>
    <property type="match status" value="1"/>
</dbReference>
<dbReference type="CDD" id="cd00367">
    <property type="entry name" value="PTS-HPr_like"/>
    <property type="match status" value="1"/>
</dbReference>
<evidence type="ECO:0000256" key="1">
    <source>
        <dbReference type="ARBA" id="ARBA00004496"/>
    </source>
</evidence>
<reference evidence="6" key="1">
    <citation type="submission" date="2016-01" db="EMBL/GenBank/DDBJ databases">
        <title>Draft genome of Chromobacterium sp. F49.</title>
        <authorList>
            <person name="Hong K.W."/>
        </authorList>
    </citation>
    <scope>NUCLEOTIDE SEQUENCE [LARGE SCALE GENOMIC DNA]</scope>
    <source>
        <strain evidence="6">M63</strain>
    </source>
</reference>
<evidence type="ECO:0000313" key="6">
    <source>
        <dbReference type="Proteomes" id="UP000076563"/>
    </source>
</evidence>
<dbReference type="STRING" id="1007103.GCA_000213315_03862"/>
<dbReference type="RefSeq" id="WP_063177912.1">
    <property type="nucleotide sequence ID" value="NZ_LQRA01000013.1"/>
</dbReference>
<keyword evidence="2" id="KW-0963">Cytoplasm</keyword>
<dbReference type="InterPro" id="IPR035895">
    <property type="entry name" value="HPr-like_sf"/>
</dbReference>
<keyword evidence="5" id="KW-0808">Transferase</keyword>
<dbReference type="PROSITE" id="PS51350">
    <property type="entry name" value="PTS_HPR_DOM"/>
    <property type="match status" value="1"/>
</dbReference>
<evidence type="ECO:0000259" key="4">
    <source>
        <dbReference type="PROSITE" id="PS51350"/>
    </source>
</evidence>
<dbReference type="GO" id="GO:0016301">
    <property type="term" value="F:kinase activity"/>
    <property type="evidence" value="ECO:0007669"/>
    <property type="project" value="UniProtKB-KW"/>
</dbReference>
<dbReference type="PANTHER" id="PTHR33705:SF2">
    <property type="entry name" value="PHOSPHOCARRIER PROTEIN NPR"/>
    <property type="match status" value="1"/>
</dbReference>
<dbReference type="GO" id="GO:0009401">
    <property type="term" value="P:phosphoenolpyruvate-dependent sugar phosphotransferase system"/>
    <property type="evidence" value="ECO:0007669"/>
    <property type="project" value="UniProtKB-KW"/>
</dbReference>
<dbReference type="InterPro" id="IPR050399">
    <property type="entry name" value="HPr"/>
</dbReference>
<keyword evidence="3" id="KW-0598">Phosphotransferase system</keyword>
<dbReference type="PRINTS" id="PR00107">
    <property type="entry name" value="PHOSPHOCPHPR"/>
</dbReference>
<comment type="subcellular location">
    <subcellularLocation>
        <location evidence="1">Cytoplasm</location>
    </subcellularLocation>
</comment>
<dbReference type="eggNOG" id="COG1925">
    <property type="taxonomic scope" value="Bacteria"/>
</dbReference>
<comment type="caution">
    <text evidence="5">The sequence shown here is derived from an EMBL/GenBank/DDBJ whole genome shotgun (WGS) entry which is preliminary data.</text>
</comment>
<accession>A0A164AK65</accession>
<dbReference type="OrthoDB" id="9809047at2"/>
<evidence type="ECO:0000256" key="2">
    <source>
        <dbReference type="ARBA" id="ARBA00022490"/>
    </source>
</evidence>
<dbReference type="PANTHER" id="PTHR33705">
    <property type="entry name" value="PHOSPHOCARRIER PROTEIN HPR"/>
    <property type="match status" value="1"/>
</dbReference>
<proteinExistence type="predicted"/>
<dbReference type="NCBIfam" id="TIGR01003">
    <property type="entry name" value="PTS_HPr_family"/>
    <property type="match status" value="1"/>
</dbReference>
<dbReference type="Proteomes" id="UP000076563">
    <property type="component" value="Unassembled WGS sequence"/>
</dbReference>
<keyword evidence="5" id="KW-0418">Kinase</keyword>
<dbReference type="Gene3D" id="3.30.1340.10">
    <property type="entry name" value="HPr-like"/>
    <property type="match status" value="1"/>
</dbReference>
<organism evidence="5 6">
    <name type="scientific">Paenibacillus elgii</name>
    <dbReference type="NCBI Taxonomy" id="189691"/>
    <lineage>
        <taxon>Bacteria</taxon>
        <taxon>Bacillati</taxon>
        <taxon>Bacillota</taxon>
        <taxon>Bacilli</taxon>
        <taxon>Bacillales</taxon>
        <taxon>Paenibacillaceae</taxon>
        <taxon>Paenibacillus</taxon>
    </lineage>
</organism>
<evidence type="ECO:0000256" key="3">
    <source>
        <dbReference type="ARBA" id="ARBA00022683"/>
    </source>
</evidence>
<dbReference type="Pfam" id="PF00381">
    <property type="entry name" value="PTS-HPr"/>
    <property type="match status" value="1"/>
</dbReference>
<name>A0A164AK65_9BACL</name>